<dbReference type="InterPro" id="IPR000719">
    <property type="entry name" value="Prot_kinase_dom"/>
</dbReference>
<keyword evidence="6" id="KW-0221">Differentiation</keyword>
<dbReference type="GO" id="GO:0030154">
    <property type="term" value="P:cell differentiation"/>
    <property type="evidence" value="ECO:0007669"/>
    <property type="project" value="UniProtKB-KW"/>
</dbReference>
<feature type="region of interest" description="Disordered" evidence="10">
    <location>
        <begin position="89"/>
        <end position="111"/>
    </location>
</feature>
<evidence type="ECO:0000256" key="3">
    <source>
        <dbReference type="ARBA" id="ARBA00022553"/>
    </source>
</evidence>
<keyword evidence="9" id="KW-0744">Spermatogenesis</keyword>
<feature type="domain" description="Protein kinase" evidence="11">
    <location>
        <begin position="1"/>
        <end position="135"/>
    </location>
</feature>
<sequence>MINDQARIRIIDFGFCRSTLDASGRRKLSETFCGSTAYAAPEVLQGLPYNPMMYDVWSLGCELIKHMLEPDVTKRLTMERVSHSAWLKEKGKDDDADVQSKHNNEPKKLDEKLISTGTQVNISKEKSKINKILKK</sequence>
<evidence type="ECO:0000256" key="10">
    <source>
        <dbReference type="SAM" id="MobiDB-lite"/>
    </source>
</evidence>
<organism evidence="12 13">
    <name type="scientific">Caerostris extrusa</name>
    <name type="common">Bark spider</name>
    <name type="synonym">Caerostris bankana</name>
    <dbReference type="NCBI Taxonomy" id="172846"/>
    <lineage>
        <taxon>Eukaryota</taxon>
        <taxon>Metazoa</taxon>
        <taxon>Ecdysozoa</taxon>
        <taxon>Arthropoda</taxon>
        <taxon>Chelicerata</taxon>
        <taxon>Arachnida</taxon>
        <taxon>Araneae</taxon>
        <taxon>Araneomorphae</taxon>
        <taxon>Entelegynae</taxon>
        <taxon>Araneoidea</taxon>
        <taxon>Araneidae</taxon>
        <taxon>Caerostris</taxon>
    </lineage>
</organism>
<dbReference type="Proteomes" id="UP001054945">
    <property type="component" value="Unassembled WGS sequence"/>
</dbReference>
<evidence type="ECO:0000259" key="11">
    <source>
        <dbReference type="PROSITE" id="PS50011"/>
    </source>
</evidence>
<proteinExistence type="predicted"/>
<name>A0AAV4UT90_CAEEX</name>
<dbReference type="GO" id="GO:0005524">
    <property type="term" value="F:ATP binding"/>
    <property type="evidence" value="ECO:0007669"/>
    <property type="project" value="UniProtKB-KW"/>
</dbReference>
<keyword evidence="7" id="KW-0067">ATP-binding</keyword>
<evidence type="ECO:0000256" key="9">
    <source>
        <dbReference type="ARBA" id="ARBA00022871"/>
    </source>
</evidence>
<evidence type="ECO:0000256" key="7">
    <source>
        <dbReference type="ARBA" id="ARBA00022840"/>
    </source>
</evidence>
<dbReference type="Gene3D" id="1.10.510.10">
    <property type="entry name" value="Transferase(Phosphotransferase) domain 1"/>
    <property type="match status" value="1"/>
</dbReference>
<dbReference type="EMBL" id="BPLR01013418">
    <property type="protein sequence ID" value="GIY61022.1"/>
    <property type="molecule type" value="Genomic_DNA"/>
</dbReference>
<evidence type="ECO:0000256" key="2">
    <source>
        <dbReference type="ARBA" id="ARBA00022473"/>
    </source>
</evidence>
<keyword evidence="5" id="KW-0547">Nucleotide-binding</keyword>
<dbReference type="GO" id="GO:0050321">
    <property type="term" value="F:tau-protein kinase activity"/>
    <property type="evidence" value="ECO:0007669"/>
    <property type="project" value="TreeGrafter"/>
</dbReference>
<comment type="cofactor">
    <cofactor evidence="1">
        <name>Mg(2+)</name>
        <dbReference type="ChEBI" id="CHEBI:18420"/>
    </cofactor>
</comment>
<evidence type="ECO:0000256" key="1">
    <source>
        <dbReference type="ARBA" id="ARBA00001946"/>
    </source>
</evidence>
<dbReference type="GO" id="GO:0007283">
    <property type="term" value="P:spermatogenesis"/>
    <property type="evidence" value="ECO:0007669"/>
    <property type="project" value="UniProtKB-KW"/>
</dbReference>
<dbReference type="GO" id="GO:0046872">
    <property type="term" value="F:metal ion binding"/>
    <property type="evidence" value="ECO:0007669"/>
    <property type="project" value="UniProtKB-KW"/>
</dbReference>
<dbReference type="Pfam" id="PF00069">
    <property type="entry name" value="Pkinase"/>
    <property type="match status" value="1"/>
</dbReference>
<evidence type="ECO:0000256" key="8">
    <source>
        <dbReference type="ARBA" id="ARBA00022842"/>
    </source>
</evidence>
<dbReference type="PANTHER" id="PTHR24346:SF102">
    <property type="entry name" value="TESTIS-SPECIFIC SERINE_THREONINE-PROTEIN KINASE 1"/>
    <property type="match status" value="1"/>
</dbReference>
<evidence type="ECO:0000256" key="5">
    <source>
        <dbReference type="ARBA" id="ARBA00022741"/>
    </source>
</evidence>
<dbReference type="AlphaFoldDB" id="A0AAV4UT90"/>
<keyword evidence="2" id="KW-0217">Developmental protein</keyword>
<dbReference type="GO" id="GO:0005737">
    <property type="term" value="C:cytoplasm"/>
    <property type="evidence" value="ECO:0007669"/>
    <property type="project" value="TreeGrafter"/>
</dbReference>
<evidence type="ECO:0000313" key="12">
    <source>
        <dbReference type="EMBL" id="GIY61022.1"/>
    </source>
</evidence>
<dbReference type="GO" id="GO:0000226">
    <property type="term" value="P:microtubule cytoskeleton organization"/>
    <property type="evidence" value="ECO:0007669"/>
    <property type="project" value="TreeGrafter"/>
</dbReference>
<dbReference type="PROSITE" id="PS50011">
    <property type="entry name" value="PROTEIN_KINASE_DOM"/>
    <property type="match status" value="1"/>
</dbReference>
<reference evidence="12 13" key="1">
    <citation type="submission" date="2021-06" db="EMBL/GenBank/DDBJ databases">
        <title>Caerostris extrusa draft genome.</title>
        <authorList>
            <person name="Kono N."/>
            <person name="Arakawa K."/>
        </authorList>
    </citation>
    <scope>NUCLEOTIDE SEQUENCE [LARGE SCALE GENOMIC DNA]</scope>
</reference>
<dbReference type="PANTHER" id="PTHR24346">
    <property type="entry name" value="MAP/MICROTUBULE AFFINITY-REGULATING KINASE"/>
    <property type="match status" value="1"/>
</dbReference>
<keyword evidence="8" id="KW-0460">Magnesium</keyword>
<dbReference type="SUPFAM" id="SSF56112">
    <property type="entry name" value="Protein kinase-like (PK-like)"/>
    <property type="match status" value="1"/>
</dbReference>
<keyword evidence="4" id="KW-0479">Metal-binding</keyword>
<evidence type="ECO:0000313" key="13">
    <source>
        <dbReference type="Proteomes" id="UP001054945"/>
    </source>
</evidence>
<keyword evidence="13" id="KW-1185">Reference proteome</keyword>
<evidence type="ECO:0000256" key="4">
    <source>
        <dbReference type="ARBA" id="ARBA00022723"/>
    </source>
</evidence>
<comment type="caution">
    <text evidence="12">The sequence shown here is derived from an EMBL/GenBank/DDBJ whole genome shotgun (WGS) entry which is preliminary data.</text>
</comment>
<gene>
    <name evidence="12" type="primary">TSSK1B</name>
    <name evidence="12" type="ORF">CEXT_67301</name>
</gene>
<keyword evidence="3" id="KW-0597">Phosphoprotein</keyword>
<evidence type="ECO:0000256" key="6">
    <source>
        <dbReference type="ARBA" id="ARBA00022782"/>
    </source>
</evidence>
<dbReference type="InterPro" id="IPR011009">
    <property type="entry name" value="Kinase-like_dom_sf"/>
</dbReference>
<accession>A0AAV4UT90</accession>
<dbReference type="GO" id="GO:0035556">
    <property type="term" value="P:intracellular signal transduction"/>
    <property type="evidence" value="ECO:0007669"/>
    <property type="project" value="TreeGrafter"/>
</dbReference>
<protein>
    <recommendedName>
        <fullName evidence="11">Protein kinase domain-containing protein</fullName>
    </recommendedName>
</protein>